<dbReference type="Proteomes" id="UP001156670">
    <property type="component" value="Unassembled WGS sequence"/>
</dbReference>
<evidence type="ECO:0000256" key="3">
    <source>
        <dbReference type="SAM" id="Coils"/>
    </source>
</evidence>
<feature type="coiled-coil region" evidence="3">
    <location>
        <begin position="25"/>
        <end position="63"/>
    </location>
</feature>
<dbReference type="SUPFAM" id="SSF58104">
    <property type="entry name" value="Methyl-accepting chemotaxis protein (MCP) signaling domain"/>
    <property type="match status" value="1"/>
</dbReference>
<name>A0ABQ5XPV5_9GAMM</name>
<sequence length="95" mass="10066">MKKVVDIVDDIAAAGQERSGGIKQVNRAVMQMDEATKQNAALVEEAAAAARAMQEQADRLHAQMEYFRVHGVVHAAAKGISARKPIVGALAAIAE</sequence>
<accession>A0ABQ5XPV5</accession>
<dbReference type="InterPro" id="IPR051310">
    <property type="entry name" value="MCP_chemotaxis"/>
</dbReference>
<evidence type="ECO:0008006" key="6">
    <source>
        <dbReference type="Google" id="ProtNLM"/>
    </source>
</evidence>
<dbReference type="Gene3D" id="1.10.287.950">
    <property type="entry name" value="Methyl-accepting chemotaxis protein"/>
    <property type="match status" value="1"/>
</dbReference>
<evidence type="ECO:0000313" key="4">
    <source>
        <dbReference type="EMBL" id="GLQ93775.1"/>
    </source>
</evidence>
<reference evidence="5" key="1">
    <citation type="journal article" date="2019" name="Int. J. Syst. Evol. Microbiol.">
        <title>The Global Catalogue of Microorganisms (GCM) 10K type strain sequencing project: providing services to taxonomists for standard genome sequencing and annotation.</title>
        <authorList>
            <consortium name="The Broad Institute Genomics Platform"/>
            <consortium name="The Broad Institute Genome Sequencing Center for Infectious Disease"/>
            <person name="Wu L."/>
            <person name="Ma J."/>
        </authorList>
    </citation>
    <scope>NUCLEOTIDE SEQUENCE [LARGE SCALE GENOMIC DNA]</scope>
    <source>
        <strain evidence="5">NBRC 111980</strain>
    </source>
</reference>
<gene>
    <name evidence="4" type="ORF">GCM10007901_27260</name>
</gene>
<evidence type="ECO:0000256" key="2">
    <source>
        <dbReference type="ARBA" id="ARBA00029447"/>
    </source>
</evidence>
<keyword evidence="1" id="KW-0488">Methylation</keyword>
<dbReference type="PANTHER" id="PTHR43531">
    <property type="entry name" value="PROTEIN ICFG"/>
    <property type="match status" value="1"/>
</dbReference>
<dbReference type="EMBL" id="BSOB01000025">
    <property type="protein sequence ID" value="GLQ93775.1"/>
    <property type="molecule type" value="Genomic_DNA"/>
</dbReference>
<protein>
    <recommendedName>
        <fullName evidence="6">Methyl-accepting transducer domain-containing protein</fullName>
    </recommendedName>
</protein>
<comment type="caution">
    <text evidence="4">The sequence shown here is derived from an EMBL/GenBank/DDBJ whole genome shotgun (WGS) entry which is preliminary data.</text>
</comment>
<dbReference type="PANTHER" id="PTHR43531:SF14">
    <property type="entry name" value="METHYL-ACCEPTING CHEMOTAXIS PROTEIN I-RELATED"/>
    <property type="match status" value="1"/>
</dbReference>
<evidence type="ECO:0000313" key="5">
    <source>
        <dbReference type="Proteomes" id="UP001156670"/>
    </source>
</evidence>
<evidence type="ECO:0000256" key="1">
    <source>
        <dbReference type="ARBA" id="ARBA00022481"/>
    </source>
</evidence>
<keyword evidence="5" id="KW-1185">Reference proteome</keyword>
<comment type="similarity">
    <text evidence="2">Belongs to the methyl-accepting chemotaxis (MCP) protein family.</text>
</comment>
<proteinExistence type="inferred from homology"/>
<keyword evidence="3" id="KW-0175">Coiled coil</keyword>
<organism evidence="4 5">
    <name type="scientific">Dyella acidisoli</name>
    <dbReference type="NCBI Taxonomy" id="1867834"/>
    <lineage>
        <taxon>Bacteria</taxon>
        <taxon>Pseudomonadati</taxon>
        <taxon>Pseudomonadota</taxon>
        <taxon>Gammaproteobacteria</taxon>
        <taxon>Lysobacterales</taxon>
        <taxon>Rhodanobacteraceae</taxon>
        <taxon>Dyella</taxon>
    </lineage>
</organism>